<evidence type="ECO:0000313" key="11">
    <source>
        <dbReference type="Proteomes" id="UP000002729"/>
    </source>
</evidence>
<dbReference type="PANTHER" id="PTHR45953">
    <property type="entry name" value="IDURONATE 2-SULFATASE"/>
    <property type="match status" value="1"/>
</dbReference>
<dbReference type="GeneID" id="20226118"/>
<evidence type="ECO:0000256" key="2">
    <source>
        <dbReference type="ARBA" id="ARBA00008779"/>
    </source>
</evidence>
<dbReference type="KEGG" id="aaf:AURANDRAFT_67199"/>
<keyword evidence="3" id="KW-0479">Metal-binding</keyword>
<dbReference type="EMBL" id="GL833151">
    <property type="protein sequence ID" value="EGB04468.1"/>
    <property type="molecule type" value="Genomic_DNA"/>
</dbReference>
<feature type="compositionally biased region" description="Basic and acidic residues" evidence="7">
    <location>
        <begin position="650"/>
        <end position="660"/>
    </location>
</feature>
<dbReference type="GO" id="GO:0004423">
    <property type="term" value="F:iduronate-2-sulfatase activity"/>
    <property type="evidence" value="ECO:0007669"/>
    <property type="project" value="InterPro"/>
</dbReference>
<feature type="domain" description="Sulfatase N-terminal" evidence="9">
    <location>
        <begin position="27"/>
        <end position="371"/>
    </location>
</feature>
<dbReference type="RefSeq" id="XP_009040855.1">
    <property type="nucleotide sequence ID" value="XM_009042607.1"/>
</dbReference>
<dbReference type="eggNOG" id="KOG3867">
    <property type="taxonomic scope" value="Eukaryota"/>
</dbReference>
<dbReference type="Pfam" id="PF00884">
    <property type="entry name" value="Sulfatase"/>
    <property type="match status" value="1"/>
</dbReference>
<accession>F0YKE0</accession>
<reference evidence="10 11" key="1">
    <citation type="journal article" date="2011" name="Proc. Natl. Acad. Sci. U.S.A.">
        <title>Niche of harmful alga Aureococcus anophagefferens revealed through ecogenomics.</title>
        <authorList>
            <person name="Gobler C.J."/>
            <person name="Berry D.L."/>
            <person name="Dyhrman S.T."/>
            <person name="Wilhelm S.W."/>
            <person name="Salamov A."/>
            <person name="Lobanov A.V."/>
            <person name="Zhang Y."/>
            <person name="Collier J.L."/>
            <person name="Wurch L.L."/>
            <person name="Kustka A.B."/>
            <person name="Dill B.D."/>
            <person name="Shah M."/>
            <person name="VerBerkmoes N.C."/>
            <person name="Kuo A."/>
            <person name="Terry A."/>
            <person name="Pangilinan J."/>
            <person name="Lindquist E.A."/>
            <person name="Lucas S."/>
            <person name="Paulsen I.T."/>
            <person name="Hattenrath-Lehmann T.K."/>
            <person name="Talmage S.C."/>
            <person name="Walker E.A."/>
            <person name="Koch F."/>
            <person name="Burson A.M."/>
            <person name="Marcoval M.A."/>
            <person name="Tang Y.Z."/>
            <person name="Lecleir G.R."/>
            <person name="Coyne K.J."/>
            <person name="Berg G.M."/>
            <person name="Bertrand E.M."/>
            <person name="Saito M.A."/>
            <person name="Gladyshev V.N."/>
            <person name="Grigoriev I.V."/>
        </authorList>
    </citation>
    <scope>NUCLEOTIDE SEQUENCE [LARGE SCALE GENOMIC DNA]</scope>
    <source>
        <strain evidence="11">CCMP 1984</strain>
    </source>
</reference>
<dbReference type="OrthoDB" id="43924at2759"/>
<evidence type="ECO:0000259" key="9">
    <source>
        <dbReference type="Pfam" id="PF00884"/>
    </source>
</evidence>
<evidence type="ECO:0000256" key="5">
    <source>
        <dbReference type="ARBA" id="ARBA00022801"/>
    </source>
</evidence>
<feature type="region of interest" description="Disordered" evidence="7">
    <location>
        <begin position="634"/>
        <end position="671"/>
    </location>
</feature>
<evidence type="ECO:0000256" key="8">
    <source>
        <dbReference type="SAM" id="SignalP"/>
    </source>
</evidence>
<evidence type="ECO:0000313" key="10">
    <source>
        <dbReference type="EMBL" id="EGB04468.1"/>
    </source>
</evidence>
<evidence type="ECO:0000256" key="6">
    <source>
        <dbReference type="ARBA" id="ARBA00022837"/>
    </source>
</evidence>
<dbReference type="InterPro" id="IPR024607">
    <property type="entry name" value="Sulfatase_CS"/>
</dbReference>
<feature type="chain" id="PRO_5003264749" evidence="8">
    <location>
        <begin position="24"/>
        <end position="671"/>
    </location>
</feature>
<dbReference type="InParanoid" id="F0YKE0"/>
<feature type="compositionally biased region" description="Low complexity" evidence="7">
    <location>
        <begin position="639"/>
        <end position="649"/>
    </location>
</feature>
<dbReference type="InterPro" id="IPR035874">
    <property type="entry name" value="IDS"/>
</dbReference>
<dbReference type="PANTHER" id="PTHR45953:SF1">
    <property type="entry name" value="IDURONATE 2-SULFATASE"/>
    <property type="match status" value="1"/>
</dbReference>
<keyword evidence="11" id="KW-1185">Reference proteome</keyword>
<evidence type="ECO:0000256" key="4">
    <source>
        <dbReference type="ARBA" id="ARBA00022729"/>
    </source>
</evidence>
<dbReference type="Proteomes" id="UP000002729">
    <property type="component" value="Unassembled WGS sequence"/>
</dbReference>
<dbReference type="GO" id="GO:0005737">
    <property type="term" value="C:cytoplasm"/>
    <property type="evidence" value="ECO:0007669"/>
    <property type="project" value="TreeGrafter"/>
</dbReference>
<keyword evidence="6" id="KW-0106">Calcium</keyword>
<sequence>MGPNRANVRGLPLAALLLRAASSTAPPNVVYVLSDDLRADLGAYGLPVVTPHIDALAADGLTFAHAFCQMSVCSPSRQSFMTGLRPDTHRVWNFIDANPTRSRSVAGWFRDHGYAALGLGKTFHEDAGAWNADAYWNTTLSPYYPYEANACPKPSGGEGGGHCAEPDSAIYDARLLNATLAALDVAAAHEPFFLMSGFRDPHAPWAAPQRMYDLYDEGDIAVAAHQVLPAGAPRIAWSNCLDVRLANGTSFAYGPETAVPDWVARDQRRAYYAAVSYVDEHVGAIVAALRDGGKYDESIVVFHSDHGYHLGEHGEREPAWEKKSNFDLAVRVPLVVKTPFASRFSPASRGRKTRSFAELVDVFPTLAALAGLPAPPGVDGDDVSAVFERPDALLKSIAYHQYPACDAPSLNATRSECNGVAREKFDFMGYSLRTPAWRYTLTAPAATAATATSATASGLGHALASSGAAAAGSGAGAKDTFFFAVAGAFLSGGKAAFFLRVDRVTRFSTVFSGVVCSAGGGAFLSADRVVTRFSTVFSGVVCSAGGGAFLSADRVARGSGAFFFGVAVSRALFFSAERVARFGAAFSGVPSWFFSGVAVSRALFLSAERVARFSATGSSAFSLPGALRADALRAERRGAGSSRATASAPRPDRRRDRRDGVTASTMVTARS</sequence>
<dbReference type="PROSITE" id="PS00523">
    <property type="entry name" value="SULFATASE_1"/>
    <property type="match status" value="1"/>
</dbReference>
<evidence type="ECO:0000256" key="3">
    <source>
        <dbReference type="ARBA" id="ARBA00022723"/>
    </source>
</evidence>
<evidence type="ECO:0000256" key="7">
    <source>
        <dbReference type="SAM" id="MobiDB-lite"/>
    </source>
</evidence>
<feature type="compositionally biased region" description="Polar residues" evidence="7">
    <location>
        <begin position="662"/>
        <end position="671"/>
    </location>
</feature>
<keyword evidence="5" id="KW-0378">Hydrolase</keyword>
<dbReference type="Gene3D" id="3.40.720.10">
    <property type="entry name" value="Alkaline Phosphatase, subunit A"/>
    <property type="match status" value="1"/>
</dbReference>
<keyword evidence="4 8" id="KW-0732">Signal</keyword>
<organism evidence="11">
    <name type="scientific">Aureococcus anophagefferens</name>
    <name type="common">Harmful bloom alga</name>
    <dbReference type="NCBI Taxonomy" id="44056"/>
    <lineage>
        <taxon>Eukaryota</taxon>
        <taxon>Sar</taxon>
        <taxon>Stramenopiles</taxon>
        <taxon>Ochrophyta</taxon>
        <taxon>Pelagophyceae</taxon>
        <taxon>Pelagomonadales</taxon>
        <taxon>Pelagomonadaceae</taxon>
        <taxon>Aureococcus</taxon>
    </lineage>
</organism>
<gene>
    <name evidence="10" type="primary">ITS2</name>
    <name evidence="10" type="ORF">AURANDRAFT_67199</name>
</gene>
<feature type="signal peptide" evidence="8">
    <location>
        <begin position="1"/>
        <end position="23"/>
    </location>
</feature>
<comment type="cofactor">
    <cofactor evidence="1">
        <name>Ca(2+)</name>
        <dbReference type="ChEBI" id="CHEBI:29108"/>
    </cofactor>
</comment>
<protein>
    <submittedName>
        <fullName evidence="10">Uncharacterized protein ITS2</fullName>
    </submittedName>
</protein>
<comment type="similarity">
    <text evidence="2">Belongs to the sulfatase family.</text>
</comment>
<dbReference type="SUPFAM" id="SSF53649">
    <property type="entry name" value="Alkaline phosphatase-like"/>
    <property type="match status" value="1"/>
</dbReference>
<dbReference type="CDD" id="cd16030">
    <property type="entry name" value="iduronate-2-sulfatase"/>
    <property type="match status" value="1"/>
</dbReference>
<evidence type="ECO:0000256" key="1">
    <source>
        <dbReference type="ARBA" id="ARBA00001913"/>
    </source>
</evidence>
<proteinExistence type="inferred from homology"/>
<dbReference type="GO" id="GO:0046872">
    <property type="term" value="F:metal ion binding"/>
    <property type="evidence" value="ECO:0007669"/>
    <property type="project" value="UniProtKB-KW"/>
</dbReference>
<dbReference type="InterPro" id="IPR000917">
    <property type="entry name" value="Sulfatase_N"/>
</dbReference>
<name>F0YKE0_AURAN</name>
<dbReference type="AlphaFoldDB" id="F0YKE0"/>
<dbReference type="InterPro" id="IPR017850">
    <property type="entry name" value="Alkaline_phosphatase_core_sf"/>
</dbReference>